<dbReference type="PANTHER" id="PTHR47843:SF2">
    <property type="entry name" value="BTB DOMAIN-CONTAINING PROTEIN"/>
    <property type="match status" value="1"/>
</dbReference>
<dbReference type="CDD" id="cd18186">
    <property type="entry name" value="BTB_POZ_ZBTB_KLHL-like"/>
    <property type="match status" value="1"/>
</dbReference>
<name>A0A194XRL9_MOLSC</name>
<evidence type="ECO:0000313" key="2">
    <source>
        <dbReference type="EMBL" id="KUJ22796.1"/>
    </source>
</evidence>
<protein>
    <recommendedName>
        <fullName evidence="1">BTB domain-containing protein</fullName>
    </recommendedName>
</protein>
<sequence>MVHKDFACHYSPVFQAAFNSSFIEGQTQEYRLQDTSEIVVRVLINWFYTKKVDVEALGFTGESIKTAYYETRFISLVELWILAEKLLIPELQNMVIREFYRLKLAAMIVPTSCFHAIYEDTVVGSPLRRLCVDICVVYLKHSVYRETADQIPHDMFVDLVARFSSLNRMELDINIEAYQVAEQ</sequence>
<dbReference type="EMBL" id="KQ947406">
    <property type="protein sequence ID" value="KUJ22796.1"/>
    <property type="molecule type" value="Genomic_DNA"/>
</dbReference>
<dbReference type="InParanoid" id="A0A194XRL9"/>
<dbReference type="SUPFAM" id="SSF54695">
    <property type="entry name" value="POZ domain"/>
    <property type="match status" value="1"/>
</dbReference>
<dbReference type="KEGG" id="psco:LY89DRAFT_763279"/>
<organism evidence="2 3">
    <name type="scientific">Mollisia scopiformis</name>
    <name type="common">Conifer needle endophyte fungus</name>
    <name type="synonym">Phialocephala scopiformis</name>
    <dbReference type="NCBI Taxonomy" id="149040"/>
    <lineage>
        <taxon>Eukaryota</taxon>
        <taxon>Fungi</taxon>
        <taxon>Dikarya</taxon>
        <taxon>Ascomycota</taxon>
        <taxon>Pezizomycotina</taxon>
        <taxon>Leotiomycetes</taxon>
        <taxon>Helotiales</taxon>
        <taxon>Mollisiaceae</taxon>
        <taxon>Mollisia</taxon>
    </lineage>
</organism>
<dbReference type="InterPro" id="IPR011333">
    <property type="entry name" value="SKP1/BTB/POZ_sf"/>
</dbReference>
<evidence type="ECO:0000313" key="3">
    <source>
        <dbReference type="Proteomes" id="UP000070700"/>
    </source>
</evidence>
<gene>
    <name evidence="2" type="ORF">LY89DRAFT_763279</name>
</gene>
<dbReference type="RefSeq" id="XP_018077151.1">
    <property type="nucleotide sequence ID" value="XM_018221591.1"/>
</dbReference>
<dbReference type="Proteomes" id="UP000070700">
    <property type="component" value="Unassembled WGS sequence"/>
</dbReference>
<dbReference type="InterPro" id="IPR000210">
    <property type="entry name" value="BTB/POZ_dom"/>
</dbReference>
<dbReference type="Gene3D" id="3.30.710.10">
    <property type="entry name" value="Potassium Channel Kv1.1, Chain A"/>
    <property type="match status" value="1"/>
</dbReference>
<accession>A0A194XRL9</accession>
<feature type="domain" description="BTB" evidence="1">
    <location>
        <begin position="1"/>
        <end position="56"/>
    </location>
</feature>
<dbReference type="PANTHER" id="PTHR47843">
    <property type="entry name" value="BTB DOMAIN-CONTAINING PROTEIN-RELATED"/>
    <property type="match status" value="1"/>
</dbReference>
<reference evidence="2 3" key="1">
    <citation type="submission" date="2015-10" db="EMBL/GenBank/DDBJ databases">
        <title>Full genome of DAOMC 229536 Phialocephala scopiformis, a fungal endophyte of spruce producing the potent anti-insectan compound rugulosin.</title>
        <authorList>
            <consortium name="DOE Joint Genome Institute"/>
            <person name="Walker A.K."/>
            <person name="Frasz S.L."/>
            <person name="Seifert K.A."/>
            <person name="Miller J.D."/>
            <person name="Mondo S.J."/>
            <person name="Labutti K."/>
            <person name="Lipzen A."/>
            <person name="Dockter R."/>
            <person name="Kennedy M."/>
            <person name="Grigoriev I.V."/>
            <person name="Spatafora J.W."/>
        </authorList>
    </citation>
    <scope>NUCLEOTIDE SEQUENCE [LARGE SCALE GENOMIC DNA]</scope>
    <source>
        <strain evidence="2 3">CBS 120377</strain>
    </source>
</reference>
<dbReference type="OrthoDB" id="194443at2759"/>
<proteinExistence type="predicted"/>
<dbReference type="AlphaFoldDB" id="A0A194XRL9"/>
<dbReference type="GeneID" id="28831317"/>
<keyword evidence="3" id="KW-1185">Reference proteome</keyword>
<dbReference type="Pfam" id="PF00651">
    <property type="entry name" value="BTB"/>
    <property type="match status" value="1"/>
</dbReference>
<dbReference type="PROSITE" id="PS50097">
    <property type="entry name" value="BTB"/>
    <property type="match status" value="1"/>
</dbReference>
<evidence type="ECO:0000259" key="1">
    <source>
        <dbReference type="PROSITE" id="PS50097"/>
    </source>
</evidence>